<name>A0ABU3E4L1_9FLAO</name>
<sequence length="96" mass="11030">MDSKLLVAILDAQEITYVNPLCKKQNAKISGTDNTSFSEDSGKLNISIDSFCNTAFQFKIFNWEQRILPEETREYAYHTPPLPEATQERFYPPPKV</sequence>
<organism evidence="1 2">
    <name type="scientific">Autumnicola patrickiae</name>
    <dbReference type="NCBI Taxonomy" id="3075591"/>
    <lineage>
        <taxon>Bacteria</taxon>
        <taxon>Pseudomonadati</taxon>
        <taxon>Bacteroidota</taxon>
        <taxon>Flavobacteriia</taxon>
        <taxon>Flavobacteriales</taxon>
        <taxon>Flavobacteriaceae</taxon>
        <taxon>Autumnicola</taxon>
    </lineage>
</organism>
<gene>
    <name evidence="1" type="ORF">RM549_14165</name>
</gene>
<evidence type="ECO:0000313" key="2">
    <source>
        <dbReference type="Proteomes" id="UP001261624"/>
    </source>
</evidence>
<proteinExistence type="predicted"/>
<protein>
    <submittedName>
        <fullName evidence="1">Uncharacterized protein</fullName>
    </submittedName>
</protein>
<keyword evidence="2" id="KW-1185">Reference proteome</keyword>
<dbReference type="RefSeq" id="WP_311685955.1">
    <property type="nucleotide sequence ID" value="NZ_JAVRHM010000017.1"/>
</dbReference>
<reference evidence="1 2" key="1">
    <citation type="submission" date="2023-09" db="EMBL/GenBank/DDBJ databases">
        <authorList>
            <person name="Rey-Velasco X."/>
        </authorList>
    </citation>
    <scope>NUCLEOTIDE SEQUENCE [LARGE SCALE GENOMIC DNA]</scope>
    <source>
        <strain evidence="1 2">F188</strain>
    </source>
</reference>
<comment type="caution">
    <text evidence="1">The sequence shown here is derived from an EMBL/GenBank/DDBJ whole genome shotgun (WGS) entry which is preliminary data.</text>
</comment>
<evidence type="ECO:0000313" key="1">
    <source>
        <dbReference type="EMBL" id="MDT0690938.1"/>
    </source>
</evidence>
<dbReference type="EMBL" id="JAVRHM010000017">
    <property type="protein sequence ID" value="MDT0690938.1"/>
    <property type="molecule type" value="Genomic_DNA"/>
</dbReference>
<dbReference type="Proteomes" id="UP001261624">
    <property type="component" value="Unassembled WGS sequence"/>
</dbReference>
<accession>A0ABU3E4L1</accession>